<keyword evidence="11" id="KW-1185">Reference proteome</keyword>
<comment type="catalytic activity">
    <reaction evidence="7">
        <text>a 1-acyl-sn-glycero-3-phosphate + an acyl-CoA = a 1,2-diacyl-sn-glycero-3-phosphate + CoA</text>
        <dbReference type="Rhea" id="RHEA:19709"/>
        <dbReference type="ChEBI" id="CHEBI:57287"/>
        <dbReference type="ChEBI" id="CHEBI:57970"/>
        <dbReference type="ChEBI" id="CHEBI:58342"/>
        <dbReference type="ChEBI" id="CHEBI:58608"/>
        <dbReference type="EC" id="2.3.1.51"/>
    </reaction>
</comment>
<protein>
    <recommendedName>
        <fullName evidence="7">1-acyl-sn-glycerol-3-phosphate acyltransferase</fullName>
        <ecNumber evidence="7">2.3.1.51</ecNumber>
    </recommendedName>
</protein>
<gene>
    <name evidence="10" type="ORF">ACJDUG_16305</name>
</gene>
<dbReference type="NCBIfam" id="TIGR00530">
    <property type="entry name" value="AGP_acyltrn"/>
    <property type="match status" value="1"/>
</dbReference>
<evidence type="ECO:0000313" key="10">
    <source>
        <dbReference type="EMBL" id="MFL0248511.1"/>
    </source>
</evidence>
<sequence length="241" mass="27138">MLRTILWFIWFGVSLVLTLPFLFIVKLLDWFHKNDTRDNFVYKVTGIWAKSQVAVSGSKIRVSGEENLPKGPVLFICNHQSNFDIPIFMSFINKPKAFIAKIETAKIPLVASWMRLMKCVFMDRKDIRQSVEAINKGAELLKQGYSMVIFPEGTRSKTGEIGEFKAGSFKLAVKSGVSIVPVAISGSINIMDKGSIIIKPALVKLEILKPVEVSKLSKEEQKNLHVTVQEIIQETIRKNKA</sequence>
<organism evidence="10 11">
    <name type="scientific">Candidatus Clostridium stratigraminis</name>
    <dbReference type="NCBI Taxonomy" id="3381661"/>
    <lineage>
        <taxon>Bacteria</taxon>
        <taxon>Bacillati</taxon>
        <taxon>Bacillota</taxon>
        <taxon>Clostridia</taxon>
        <taxon>Eubacteriales</taxon>
        <taxon>Clostridiaceae</taxon>
        <taxon>Clostridium</taxon>
    </lineage>
</organism>
<dbReference type="SUPFAM" id="SSF69593">
    <property type="entry name" value="Glycerol-3-phosphate (1)-acyltransferase"/>
    <property type="match status" value="1"/>
</dbReference>
<dbReference type="RefSeq" id="WP_406770940.1">
    <property type="nucleotide sequence ID" value="NZ_JBJHZZ010000019.1"/>
</dbReference>
<keyword evidence="8" id="KW-0472">Membrane</keyword>
<comment type="similarity">
    <text evidence="2 7">Belongs to the 1-acyl-sn-glycerol-3-phosphate acyltransferase family.</text>
</comment>
<proteinExistence type="inferred from homology"/>
<keyword evidence="4 7" id="KW-0808">Transferase</keyword>
<evidence type="ECO:0000313" key="11">
    <source>
        <dbReference type="Proteomes" id="UP001623591"/>
    </source>
</evidence>
<evidence type="ECO:0000256" key="2">
    <source>
        <dbReference type="ARBA" id="ARBA00008655"/>
    </source>
</evidence>
<evidence type="ECO:0000256" key="8">
    <source>
        <dbReference type="SAM" id="Phobius"/>
    </source>
</evidence>
<comment type="domain">
    <text evidence="7">The HXXXXD motif is essential for acyltransferase activity and may constitute the binding site for the phosphate moiety of the glycerol-3-phosphate.</text>
</comment>
<keyword evidence="7" id="KW-1208">Phospholipid metabolism</keyword>
<evidence type="ECO:0000256" key="6">
    <source>
        <dbReference type="ARBA" id="ARBA00023315"/>
    </source>
</evidence>
<reference evidence="10 11" key="1">
    <citation type="submission" date="2024-11" db="EMBL/GenBank/DDBJ databases">
        <authorList>
            <person name="Heng Y.C."/>
            <person name="Lim A.C.H."/>
            <person name="Lee J.K.Y."/>
            <person name="Kittelmann S."/>
        </authorList>
    </citation>
    <scope>NUCLEOTIDE SEQUENCE [LARGE SCALE GENOMIC DNA]</scope>
    <source>
        <strain evidence="10 11">WILCCON 0185</strain>
    </source>
</reference>
<dbReference type="Pfam" id="PF01553">
    <property type="entry name" value="Acyltransferase"/>
    <property type="match status" value="1"/>
</dbReference>
<keyword evidence="7" id="KW-0594">Phospholipid biosynthesis</keyword>
<dbReference type="PANTHER" id="PTHR10434:SF64">
    <property type="entry name" value="1-ACYL-SN-GLYCEROL-3-PHOSPHATE ACYLTRANSFERASE-RELATED"/>
    <property type="match status" value="1"/>
</dbReference>
<evidence type="ECO:0000256" key="3">
    <source>
        <dbReference type="ARBA" id="ARBA00022516"/>
    </source>
</evidence>
<dbReference type="EC" id="2.3.1.51" evidence="7"/>
<dbReference type="InterPro" id="IPR002123">
    <property type="entry name" value="Plipid/glycerol_acylTrfase"/>
</dbReference>
<dbReference type="GO" id="GO:0016746">
    <property type="term" value="F:acyltransferase activity"/>
    <property type="evidence" value="ECO:0007669"/>
    <property type="project" value="UniProtKB-KW"/>
</dbReference>
<comment type="pathway">
    <text evidence="1">Lipid metabolism.</text>
</comment>
<keyword evidence="5 7" id="KW-0443">Lipid metabolism</keyword>
<evidence type="ECO:0000259" key="9">
    <source>
        <dbReference type="SMART" id="SM00563"/>
    </source>
</evidence>
<accession>A0ABW8T7G6</accession>
<keyword evidence="6 7" id="KW-0012">Acyltransferase</keyword>
<dbReference type="SMART" id="SM00563">
    <property type="entry name" value="PlsC"/>
    <property type="match status" value="1"/>
</dbReference>
<evidence type="ECO:0000256" key="4">
    <source>
        <dbReference type="ARBA" id="ARBA00022679"/>
    </source>
</evidence>
<name>A0ABW8T7G6_9CLOT</name>
<dbReference type="EMBL" id="JBJHZZ010000019">
    <property type="protein sequence ID" value="MFL0248511.1"/>
    <property type="molecule type" value="Genomic_DNA"/>
</dbReference>
<comment type="caution">
    <text evidence="10">The sequence shown here is derived from an EMBL/GenBank/DDBJ whole genome shotgun (WGS) entry which is preliminary data.</text>
</comment>
<dbReference type="CDD" id="cd07989">
    <property type="entry name" value="LPLAT_AGPAT-like"/>
    <property type="match status" value="1"/>
</dbReference>
<dbReference type="PANTHER" id="PTHR10434">
    <property type="entry name" value="1-ACYL-SN-GLYCEROL-3-PHOSPHATE ACYLTRANSFERASE"/>
    <property type="match status" value="1"/>
</dbReference>
<dbReference type="InterPro" id="IPR004552">
    <property type="entry name" value="AGP_acyltrans"/>
</dbReference>
<keyword evidence="8" id="KW-0812">Transmembrane</keyword>
<feature type="transmembrane region" description="Helical" evidence="8">
    <location>
        <begin position="6"/>
        <end position="28"/>
    </location>
</feature>
<evidence type="ECO:0000256" key="7">
    <source>
        <dbReference type="RuleBase" id="RU361267"/>
    </source>
</evidence>
<keyword evidence="8" id="KW-1133">Transmembrane helix</keyword>
<dbReference type="Proteomes" id="UP001623591">
    <property type="component" value="Unassembled WGS sequence"/>
</dbReference>
<feature type="domain" description="Phospholipid/glycerol acyltransferase" evidence="9">
    <location>
        <begin position="73"/>
        <end position="187"/>
    </location>
</feature>
<evidence type="ECO:0000256" key="1">
    <source>
        <dbReference type="ARBA" id="ARBA00005189"/>
    </source>
</evidence>
<keyword evidence="3 7" id="KW-0444">Lipid biosynthesis</keyword>
<evidence type="ECO:0000256" key="5">
    <source>
        <dbReference type="ARBA" id="ARBA00023098"/>
    </source>
</evidence>